<protein>
    <submittedName>
        <fullName evidence="1">Uncharacterized protein</fullName>
    </submittedName>
</protein>
<gene>
    <name evidence="1" type="ORF">rosmuc_01781</name>
</gene>
<dbReference type="PATRIC" id="fig|1288298.3.peg.1795"/>
<accession>A0A0A0HJQ1</accession>
<dbReference type="HOGENOM" id="CLU_3065829_0_0_5"/>
<dbReference type="eggNOG" id="COG1381">
    <property type="taxonomic scope" value="Bacteria"/>
</dbReference>
<sequence length="53" mass="5708">MGHGPAPDAEILQGFEVTGHFLKNHLAPQLGNRPLPEARARYVARFAAEVAKG</sequence>
<reference evidence="1 2" key="1">
    <citation type="submission" date="2013-01" db="EMBL/GenBank/DDBJ databases">
        <authorList>
            <person name="Fiebig A."/>
            <person name="Goeker M."/>
            <person name="Klenk H.-P.P."/>
        </authorList>
    </citation>
    <scope>NUCLEOTIDE SEQUENCE [LARGE SCALE GENOMIC DNA]</scope>
    <source>
        <strain evidence="1 2">DSM 17069</strain>
    </source>
</reference>
<comment type="caution">
    <text evidence="1">The sequence shown here is derived from an EMBL/GenBank/DDBJ whole genome shotgun (WGS) entry which is preliminary data.</text>
</comment>
<dbReference type="EMBL" id="AONH01000010">
    <property type="protein sequence ID" value="KGM88087.1"/>
    <property type="molecule type" value="Genomic_DNA"/>
</dbReference>
<name>A0A0A0HJQ1_9RHOB</name>
<proteinExistence type="predicted"/>
<dbReference type="Proteomes" id="UP000030021">
    <property type="component" value="Unassembled WGS sequence"/>
</dbReference>
<evidence type="ECO:0000313" key="2">
    <source>
        <dbReference type="Proteomes" id="UP000030021"/>
    </source>
</evidence>
<evidence type="ECO:0000313" key="1">
    <source>
        <dbReference type="EMBL" id="KGM88087.1"/>
    </source>
</evidence>
<organism evidence="1 2">
    <name type="scientific">Roseovarius mucosus DSM 17069</name>
    <dbReference type="NCBI Taxonomy" id="1288298"/>
    <lineage>
        <taxon>Bacteria</taxon>
        <taxon>Pseudomonadati</taxon>
        <taxon>Pseudomonadota</taxon>
        <taxon>Alphaproteobacteria</taxon>
        <taxon>Rhodobacterales</taxon>
        <taxon>Roseobacteraceae</taxon>
        <taxon>Roseovarius</taxon>
    </lineage>
</organism>
<dbReference type="AlphaFoldDB" id="A0A0A0HJQ1"/>